<dbReference type="PROSITE" id="PS51257">
    <property type="entry name" value="PROKAR_LIPOPROTEIN"/>
    <property type="match status" value="1"/>
</dbReference>
<name>A0A9D1SN89_9PROT</name>
<dbReference type="EMBL" id="DVNO01000036">
    <property type="protein sequence ID" value="HIU65842.1"/>
    <property type="molecule type" value="Genomic_DNA"/>
</dbReference>
<proteinExistence type="predicted"/>
<gene>
    <name evidence="1" type="ORF">IAC63_04365</name>
</gene>
<evidence type="ECO:0000313" key="1">
    <source>
        <dbReference type="EMBL" id="HIU65842.1"/>
    </source>
</evidence>
<evidence type="ECO:0000313" key="2">
    <source>
        <dbReference type="Proteomes" id="UP000824142"/>
    </source>
</evidence>
<evidence type="ECO:0008006" key="3">
    <source>
        <dbReference type="Google" id="ProtNLM"/>
    </source>
</evidence>
<comment type="caution">
    <text evidence="1">The sequence shown here is derived from an EMBL/GenBank/DDBJ whole genome shotgun (WGS) entry which is preliminary data.</text>
</comment>
<reference evidence="1" key="2">
    <citation type="journal article" date="2021" name="PeerJ">
        <title>Extensive microbial diversity within the chicken gut microbiome revealed by metagenomics and culture.</title>
        <authorList>
            <person name="Gilroy R."/>
            <person name="Ravi A."/>
            <person name="Getino M."/>
            <person name="Pursley I."/>
            <person name="Horton D.L."/>
            <person name="Alikhan N.F."/>
            <person name="Baker D."/>
            <person name="Gharbi K."/>
            <person name="Hall N."/>
            <person name="Watson M."/>
            <person name="Adriaenssens E.M."/>
            <person name="Foster-Nyarko E."/>
            <person name="Jarju S."/>
            <person name="Secka A."/>
            <person name="Antonio M."/>
            <person name="Oren A."/>
            <person name="Chaudhuri R.R."/>
            <person name="La Ragione R."/>
            <person name="Hildebrand F."/>
            <person name="Pallen M.J."/>
        </authorList>
    </citation>
    <scope>NUCLEOTIDE SEQUENCE</scope>
    <source>
        <strain evidence="1">CHK136-897</strain>
    </source>
</reference>
<dbReference type="AlphaFoldDB" id="A0A9D1SN89"/>
<organism evidence="1 2">
    <name type="scientific">Candidatus Enterousia avicola</name>
    <dbReference type="NCBI Taxonomy" id="2840787"/>
    <lineage>
        <taxon>Bacteria</taxon>
        <taxon>Pseudomonadati</taxon>
        <taxon>Pseudomonadota</taxon>
        <taxon>Alphaproteobacteria</taxon>
        <taxon>Candidatus Enterousia</taxon>
    </lineage>
</organism>
<sequence length="256" mass="29148">MKKLLFLLPIILLAACDKKTSDAELHCLVSSGLEKNSEATLSEQDIDKTTDLFLNLKTFDDYAVVTVNGESINFVKKSEERFSGIFGDVYITYKGILPGTNRDATISIFADISNRVIKQYDLSFDDENFISEKTGDVMSIGYSCYPVNEEYVDESHSVNVPFDHNYKMPNATEKCINEINEKVLCANDECNELLIHIPSKGSFVLTQEEAFSVSPYWDYSDMKFYSNDGIMYDYEEDACDVLKRLNEFIKDMSLDK</sequence>
<reference evidence="1" key="1">
    <citation type="submission" date="2020-10" db="EMBL/GenBank/DDBJ databases">
        <authorList>
            <person name="Gilroy R."/>
        </authorList>
    </citation>
    <scope>NUCLEOTIDE SEQUENCE</scope>
    <source>
        <strain evidence="1">CHK136-897</strain>
    </source>
</reference>
<protein>
    <recommendedName>
        <fullName evidence="3">Lipoprotein</fullName>
    </recommendedName>
</protein>
<dbReference type="Proteomes" id="UP000824142">
    <property type="component" value="Unassembled WGS sequence"/>
</dbReference>
<accession>A0A9D1SN89</accession>